<protein>
    <submittedName>
        <fullName evidence="2">DUF1801 domain-containing protein</fullName>
    </submittedName>
</protein>
<accession>A0A428Z4R7</accession>
<feature type="region of interest" description="Disordered" evidence="1">
    <location>
        <begin position="1"/>
        <end position="45"/>
    </location>
</feature>
<feature type="compositionally biased region" description="Basic and acidic residues" evidence="1">
    <location>
        <begin position="24"/>
        <end position="39"/>
    </location>
</feature>
<dbReference type="Proteomes" id="UP000287547">
    <property type="component" value="Unassembled WGS sequence"/>
</dbReference>
<dbReference type="AlphaFoldDB" id="A0A428Z4R7"/>
<reference evidence="2 3" key="1">
    <citation type="submission" date="2018-05" db="EMBL/GenBank/DDBJ databases">
        <title>Evolution of GPA BGCs.</title>
        <authorList>
            <person name="Waglechner N."/>
            <person name="Wright G.D."/>
        </authorList>
    </citation>
    <scope>NUCLEOTIDE SEQUENCE [LARGE SCALE GENOMIC DNA]</scope>
    <source>
        <strain evidence="2 3">A82846</strain>
    </source>
</reference>
<dbReference type="OrthoDB" id="32458at2"/>
<organism evidence="2 3">
    <name type="scientific">Kibdelosporangium aridum</name>
    <dbReference type="NCBI Taxonomy" id="2030"/>
    <lineage>
        <taxon>Bacteria</taxon>
        <taxon>Bacillati</taxon>
        <taxon>Actinomycetota</taxon>
        <taxon>Actinomycetes</taxon>
        <taxon>Pseudonocardiales</taxon>
        <taxon>Pseudonocardiaceae</taxon>
        <taxon>Kibdelosporangium</taxon>
    </lineage>
</organism>
<evidence type="ECO:0000256" key="1">
    <source>
        <dbReference type="SAM" id="MobiDB-lite"/>
    </source>
</evidence>
<dbReference type="EMBL" id="QHKI01000025">
    <property type="protein sequence ID" value="RSM81626.1"/>
    <property type="molecule type" value="Genomic_DNA"/>
</dbReference>
<name>A0A428Z4R7_KIBAR</name>
<gene>
    <name evidence="2" type="ORF">DMH04_27520</name>
</gene>
<dbReference type="Gene3D" id="3.90.1150.200">
    <property type="match status" value="1"/>
</dbReference>
<evidence type="ECO:0000313" key="3">
    <source>
        <dbReference type="Proteomes" id="UP000287547"/>
    </source>
</evidence>
<evidence type="ECO:0000313" key="2">
    <source>
        <dbReference type="EMBL" id="RSM81626.1"/>
    </source>
</evidence>
<dbReference type="SUPFAM" id="SSF159888">
    <property type="entry name" value="YdhG-like"/>
    <property type="match status" value="1"/>
</dbReference>
<proteinExistence type="predicted"/>
<sequence length="161" mass="17602">MTEAKKTATKKTKAADDDQDGFSDFERQAMKDRAAELRKSKARGKGAAKAAADLEDVIKTIAEMPDPDRTLAEQVHAIVTKEAPDLAPRLWYGMPAYAKNGKVLCFFLGAEKDNVRYSTLGFSDVAALDDGTMWPTAFALTEKLTKAQEKTISELVRKAAS</sequence>
<comment type="caution">
    <text evidence="2">The sequence shown here is derived from an EMBL/GenBank/DDBJ whole genome shotgun (WGS) entry which is preliminary data.</text>
</comment>
<dbReference type="RefSeq" id="WP_037268018.1">
    <property type="nucleotide sequence ID" value="NZ_QHKI01000025.1"/>
</dbReference>